<name>R9H5H1_9SPHI</name>
<sequence length="844" mass="93121">MENQTAWLFKMAWRDSRRSRSRLFLFISSIILGIAALVAIYSFGDNLNRDITIQAASLTGADLIISDNQQPPVATVTYLSKLGDARSSEKSFASMVLFTKSGTSRLVQVRALEGGFPYYGEIETSPSSAAQSFKEGSRALVDKTLMLQYGAANGDSIKLGNETFAIAGTLNGAPGQTGFSSAIAPIIYIPLATLEKTGLLQKGSRINYTYYYKYNRPEQLTKELKTIRKKAEKASMEVETIESRKENTGDSFRNMTKFLSLVGFVALLLGCIGVASAVHIYVREKLASVSILRCLGATASQAFLIYLIQIVVIGFVGSILGALLGTVIQQVLPMVLKDFLPLEITSRISPLAIVQGIVTGLIVSFLFSLLPLLAVRKVSPLNTLRAGLNEDKIAQDPLKWVVYLAIIIFMAGFSYLQLREVKPALFFTAGIVFAFLILAGIAQLLIWLVRRYFPESWSYLWRQGLSNLFRPNNQTLILIVCIGLGTSFIGTLLLVQDVLIKKVSSSSSENKPNMVLFDIQTSQKEAVASLAKSFKLPVIQQVPIVTMRIEEIRGITAAQAKKDTTLDLSYRSYNSEIRATFRKDLTTTEKITAGKWVGQFQANDKEIMVSLEGRYAERLHVKVGDKMVFNVQGAPIPVVVGSLRTVDWNNIQTNFRVVFPAGVLESAPQFHVLITRLKTPEQAALFQQAVIRNFPNVSIIDLNLVLNILDEIMSKIGFVIRFMAGFSIITGIVVLITSVLISKYQRSKEVVLLRTLGASSRQILVITGMEYFFLGAFAAFTGIILSFAAAWALAKYNFETDFSPQLIPVIILFFCVCLLTVGIGLYNSRSSLNGSPLEVLRKEI</sequence>
<dbReference type="EMBL" id="AQPN01000012">
    <property type="protein sequence ID" value="EOR96424.1"/>
    <property type="molecule type" value="Genomic_DNA"/>
</dbReference>
<evidence type="ECO:0000256" key="1">
    <source>
        <dbReference type="ARBA" id="ARBA00004651"/>
    </source>
</evidence>
<dbReference type="RefSeq" id="WP_016193577.1">
    <property type="nucleotide sequence ID" value="NZ_AQPN01000012.1"/>
</dbReference>
<feature type="domain" description="ABC3 transporter permease C-terminal" evidence="7">
    <location>
        <begin position="261"/>
        <end position="380"/>
    </location>
</feature>
<evidence type="ECO:0000256" key="3">
    <source>
        <dbReference type="ARBA" id="ARBA00022692"/>
    </source>
</evidence>
<dbReference type="GO" id="GO:0005886">
    <property type="term" value="C:plasma membrane"/>
    <property type="evidence" value="ECO:0007669"/>
    <property type="project" value="UniProtKB-SubCell"/>
</dbReference>
<evidence type="ECO:0000256" key="2">
    <source>
        <dbReference type="ARBA" id="ARBA00022475"/>
    </source>
</evidence>
<evidence type="ECO:0000256" key="5">
    <source>
        <dbReference type="ARBA" id="ARBA00023136"/>
    </source>
</evidence>
<feature type="transmembrane region" description="Helical" evidence="6">
    <location>
        <begin position="424"/>
        <end position="449"/>
    </location>
</feature>
<feature type="transmembrane region" description="Helical" evidence="6">
    <location>
        <begin position="303"/>
        <end position="328"/>
    </location>
</feature>
<dbReference type="eggNOG" id="COG3127">
    <property type="taxonomic scope" value="Bacteria"/>
</dbReference>
<evidence type="ECO:0000259" key="8">
    <source>
        <dbReference type="Pfam" id="PF12704"/>
    </source>
</evidence>
<dbReference type="Pfam" id="PF12704">
    <property type="entry name" value="MacB_PCD"/>
    <property type="match status" value="1"/>
</dbReference>
<keyword evidence="10" id="KW-1185">Reference proteome</keyword>
<evidence type="ECO:0000259" key="7">
    <source>
        <dbReference type="Pfam" id="PF02687"/>
    </source>
</evidence>
<keyword evidence="2" id="KW-1003">Cell membrane</keyword>
<accession>R9H5H1</accession>
<feature type="transmembrane region" description="Helical" evidence="6">
    <location>
        <begin position="771"/>
        <end position="794"/>
    </location>
</feature>
<evidence type="ECO:0000256" key="6">
    <source>
        <dbReference type="SAM" id="Phobius"/>
    </source>
</evidence>
<keyword evidence="3 6" id="KW-0812">Transmembrane</keyword>
<comment type="subcellular location">
    <subcellularLocation>
        <location evidence="1">Cell membrane</location>
        <topology evidence="1">Multi-pass membrane protein</topology>
    </subcellularLocation>
</comment>
<feature type="domain" description="MacB-like periplasmic core" evidence="8">
    <location>
        <begin position="24"/>
        <end position="205"/>
    </location>
</feature>
<feature type="transmembrane region" description="Helical" evidence="6">
    <location>
        <begin position="476"/>
        <end position="495"/>
    </location>
</feature>
<dbReference type="InterPro" id="IPR003838">
    <property type="entry name" value="ABC3_permease_C"/>
</dbReference>
<proteinExistence type="predicted"/>
<comment type="caution">
    <text evidence="9">The sequence shown here is derived from an EMBL/GenBank/DDBJ whole genome shotgun (WGS) entry which is preliminary data.</text>
</comment>
<dbReference type="PANTHER" id="PTHR30287:SF1">
    <property type="entry name" value="INNER MEMBRANE PROTEIN"/>
    <property type="match status" value="1"/>
</dbReference>
<gene>
    <name evidence="9" type="ORF">ADIARSV_0327</name>
</gene>
<feature type="transmembrane region" description="Helical" evidence="6">
    <location>
        <begin position="23"/>
        <end position="44"/>
    </location>
</feature>
<dbReference type="InterPro" id="IPR025857">
    <property type="entry name" value="MacB_PCD"/>
</dbReference>
<dbReference type="Proteomes" id="UP000014174">
    <property type="component" value="Unassembled WGS sequence"/>
</dbReference>
<organism evidence="9 10">
    <name type="scientific">Arcticibacter svalbardensis MN12-7</name>
    <dbReference type="NCBI Taxonomy" id="1150600"/>
    <lineage>
        <taxon>Bacteria</taxon>
        <taxon>Pseudomonadati</taxon>
        <taxon>Bacteroidota</taxon>
        <taxon>Sphingobacteriia</taxon>
        <taxon>Sphingobacteriales</taxon>
        <taxon>Sphingobacteriaceae</taxon>
        <taxon>Arcticibacter</taxon>
    </lineage>
</organism>
<feature type="transmembrane region" description="Helical" evidence="6">
    <location>
        <begin position="400"/>
        <end position="418"/>
    </location>
</feature>
<feature type="transmembrane region" description="Helical" evidence="6">
    <location>
        <begin position="806"/>
        <end position="826"/>
    </location>
</feature>
<dbReference type="AlphaFoldDB" id="R9H5H1"/>
<feature type="domain" description="ABC3 transporter permease C-terminal" evidence="7">
    <location>
        <begin position="722"/>
        <end position="835"/>
    </location>
</feature>
<feature type="transmembrane region" description="Helical" evidence="6">
    <location>
        <begin position="258"/>
        <end position="282"/>
    </location>
</feature>
<dbReference type="PATRIC" id="fig|1150600.3.peg.319"/>
<reference evidence="9 10" key="1">
    <citation type="journal article" date="2013" name="Genome Announc.">
        <title>Draft Genome Sequence of Arcticibacter svalbardensis Strain MN12-7T, a Member of the Family Sphingobacteriaceae Isolated from an Arctic Soil Sample.</title>
        <authorList>
            <person name="Shivaji S."/>
            <person name="Ara S."/>
            <person name="Prasad S."/>
            <person name="Manasa B.P."/>
            <person name="Begum Z."/>
            <person name="Singh A."/>
            <person name="Kumar Pinnaka A."/>
        </authorList>
    </citation>
    <scope>NUCLEOTIDE SEQUENCE [LARGE SCALE GENOMIC DNA]</scope>
    <source>
        <strain evidence="9 10">MN12-7</strain>
    </source>
</reference>
<dbReference type="PANTHER" id="PTHR30287">
    <property type="entry name" value="MEMBRANE COMPONENT OF PREDICTED ABC SUPERFAMILY METABOLITE UPTAKE TRANSPORTER"/>
    <property type="match status" value="1"/>
</dbReference>
<dbReference type="STRING" id="1150600.ADIARSV_0327"/>
<dbReference type="InterPro" id="IPR038766">
    <property type="entry name" value="Membrane_comp_ABC_pdt"/>
</dbReference>
<feature type="transmembrane region" description="Helical" evidence="6">
    <location>
        <begin position="348"/>
        <end position="375"/>
    </location>
</feature>
<keyword evidence="4 6" id="KW-1133">Transmembrane helix</keyword>
<evidence type="ECO:0000256" key="4">
    <source>
        <dbReference type="ARBA" id="ARBA00022989"/>
    </source>
</evidence>
<evidence type="ECO:0000313" key="9">
    <source>
        <dbReference type="EMBL" id="EOR96424.1"/>
    </source>
</evidence>
<evidence type="ECO:0000313" key="10">
    <source>
        <dbReference type="Proteomes" id="UP000014174"/>
    </source>
</evidence>
<keyword evidence="5 6" id="KW-0472">Membrane</keyword>
<feature type="transmembrane region" description="Helical" evidence="6">
    <location>
        <begin position="718"/>
        <end position="741"/>
    </location>
</feature>
<protein>
    <submittedName>
        <fullName evidence="9">Putative permease domain protein</fullName>
    </submittedName>
</protein>
<dbReference type="Pfam" id="PF02687">
    <property type="entry name" value="FtsX"/>
    <property type="match status" value="2"/>
</dbReference>